<gene>
    <name evidence="1" type="ORF">Sradi_4515200</name>
</gene>
<name>A0AAW2NAT6_SESRA</name>
<dbReference type="AlphaFoldDB" id="A0AAW2NAT6"/>
<sequence>MFDKVAVAERQLKEADEAYDQNPCDRTLVERNRFSAELVQVLAQEETFWRQKAGIRWPKDGEQNTRYFHFLVQKVEIPRYHFSGSSVMESI</sequence>
<proteinExistence type="predicted"/>
<comment type="caution">
    <text evidence="1">The sequence shown here is derived from an EMBL/GenBank/DDBJ whole genome shotgun (WGS) entry which is preliminary data.</text>
</comment>
<dbReference type="EMBL" id="JACGWJ010000020">
    <property type="protein sequence ID" value="KAL0339984.1"/>
    <property type="molecule type" value="Genomic_DNA"/>
</dbReference>
<reference evidence="1" key="2">
    <citation type="journal article" date="2024" name="Plant">
        <title>Genomic evolution and insights into agronomic trait innovations of Sesamum species.</title>
        <authorList>
            <person name="Miao H."/>
            <person name="Wang L."/>
            <person name="Qu L."/>
            <person name="Liu H."/>
            <person name="Sun Y."/>
            <person name="Le M."/>
            <person name="Wang Q."/>
            <person name="Wei S."/>
            <person name="Zheng Y."/>
            <person name="Lin W."/>
            <person name="Duan Y."/>
            <person name="Cao H."/>
            <person name="Xiong S."/>
            <person name="Wang X."/>
            <person name="Wei L."/>
            <person name="Li C."/>
            <person name="Ma Q."/>
            <person name="Ju M."/>
            <person name="Zhao R."/>
            <person name="Li G."/>
            <person name="Mu C."/>
            <person name="Tian Q."/>
            <person name="Mei H."/>
            <person name="Zhang T."/>
            <person name="Gao T."/>
            <person name="Zhang H."/>
        </authorList>
    </citation>
    <scope>NUCLEOTIDE SEQUENCE</scope>
    <source>
        <strain evidence="1">G02</strain>
    </source>
</reference>
<reference evidence="1" key="1">
    <citation type="submission" date="2020-06" db="EMBL/GenBank/DDBJ databases">
        <authorList>
            <person name="Li T."/>
            <person name="Hu X."/>
            <person name="Zhang T."/>
            <person name="Song X."/>
            <person name="Zhang H."/>
            <person name="Dai N."/>
            <person name="Sheng W."/>
            <person name="Hou X."/>
            <person name="Wei L."/>
        </authorList>
    </citation>
    <scope>NUCLEOTIDE SEQUENCE</scope>
    <source>
        <strain evidence="1">G02</strain>
        <tissue evidence="1">Leaf</tissue>
    </source>
</reference>
<accession>A0AAW2NAT6</accession>
<protein>
    <submittedName>
        <fullName evidence="1">Uncharacterized protein</fullName>
    </submittedName>
</protein>
<evidence type="ECO:0000313" key="1">
    <source>
        <dbReference type="EMBL" id="KAL0339984.1"/>
    </source>
</evidence>
<organism evidence="1">
    <name type="scientific">Sesamum radiatum</name>
    <name type="common">Black benniseed</name>
    <dbReference type="NCBI Taxonomy" id="300843"/>
    <lineage>
        <taxon>Eukaryota</taxon>
        <taxon>Viridiplantae</taxon>
        <taxon>Streptophyta</taxon>
        <taxon>Embryophyta</taxon>
        <taxon>Tracheophyta</taxon>
        <taxon>Spermatophyta</taxon>
        <taxon>Magnoliopsida</taxon>
        <taxon>eudicotyledons</taxon>
        <taxon>Gunneridae</taxon>
        <taxon>Pentapetalae</taxon>
        <taxon>asterids</taxon>
        <taxon>lamiids</taxon>
        <taxon>Lamiales</taxon>
        <taxon>Pedaliaceae</taxon>
        <taxon>Sesamum</taxon>
    </lineage>
</organism>